<dbReference type="RefSeq" id="WP_075472845.1">
    <property type="nucleotide sequence ID" value="NZ_CP135003.1"/>
</dbReference>
<feature type="transmembrane region" description="Helical" evidence="10">
    <location>
        <begin position="316"/>
        <end position="341"/>
    </location>
</feature>
<sequence length="444" mass="50681">MNIKKKIHQKVKLTGFEELKKKVWFLIISLLVFRIGSFIPIPGINTHVLQNFLDQKTNGTLLEMLNMFSGGSLSRSSIFALGVMPYISASIMMQFLTFFVPYFKKIKKDVIYGQNKLEQYTKYITLFFSFIQSTGILMGLPLIPGMQNILLKNNFLFHIISVLSLVVGTIFLMWLGELITSNGLGNGISLIIFVGIMAGLPSSILKTLEKFQQHEINIFLLFVMISLIFLIIFLVTFVERSQRKILVFYAKRQNNRNLTTSQNSYLPLKVNMAGVMPAIFASSVILLPSIFLTYLSNFLQIKNDVVYYASFLKPHSFLYLSLYVFLTVFFCFFYTGFTFNVSDVSNNLKKSGAFLPGIRPGPNTAQYISSIVFNLTCIGAMYIIFICLLPDFMRYFFHVPFYFGGTSLLIVVSVIIEFISQLQTLLISTQYKAVLKKSNLYFKH</sequence>
<evidence type="ECO:0000256" key="9">
    <source>
        <dbReference type="ARBA" id="ARBA00039733"/>
    </source>
</evidence>
<keyword evidence="8 10" id="KW-0472">Membrane</keyword>
<accession>A0A160SZ29</accession>
<dbReference type="PIRSF" id="PIRSF004557">
    <property type="entry name" value="SecY"/>
    <property type="match status" value="1"/>
</dbReference>
<keyword evidence="3 10" id="KW-0813">Transport</keyword>
<dbReference type="InterPro" id="IPR002208">
    <property type="entry name" value="SecY/SEC61-alpha"/>
</dbReference>
<comment type="subunit">
    <text evidence="10">Component of the Sec protein translocase complex. Heterotrimer consisting of SecY, SecE and SecG subunits. The heterotrimers can form oligomers, although 1 heterotrimer is thought to be able to translocate proteins. Interacts with the ribosome. Interacts with SecDF, and other proteins may be involved. Interacts with SecA.</text>
</comment>
<dbReference type="InterPro" id="IPR030659">
    <property type="entry name" value="SecY_CS"/>
</dbReference>
<dbReference type="PROSITE" id="PS00755">
    <property type="entry name" value="SECY_1"/>
    <property type="match status" value="1"/>
</dbReference>
<comment type="function">
    <text evidence="10 11">The central subunit of the protein translocation channel SecYEG. Consists of two halves formed by TMs 1-5 and 6-10. These two domains form a lateral gate at the front which open onto the bilayer between TMs 2 and 7, and are clamped together by SecE at the back. The channel is closed by both a pore ring composed of hydrophobic SecY resides and a short helix (helix 2A) on the extracellular side of the membrane which forms a plug. The plug probably moves laterally to allow the channel to open. The ring and the pore may move independently.</text>
</comment>
<dbReference type="SUPFAM" id="SSF103491">
    <property type="entry name" value="Preprotein translocase SecY subunit"/>
    <property type="match status" value="1"/>
</dbReference>
<dbReference type="FunFam" id="1.10.3370.10:FF:000001">
    <property type="entry name" value="Preprotein translocase subunit SecY"/>
    <property type="match status" value="1"/>
</dbReference>
<dbReference type="Proteomes" id="UP000243633">
    <property type="component" value="Chromosome 1"/>
</dbReference>
<feature type="transmembrane region" description="Helical" evidence="10">
    <location>
        <begin position="123"/>
        <end position="143"/>
    </location>
</feature>
<keyword evidence="7 10" id="KW-0811">Translocation</keyword>
<evidence type="ECO:0000256" key="4">
    <source>
        <dbReference type="ARBA" id="ARBA00022692"/>
    </source>
</evidence>
<dbReference type="PRINTS" id="PR00303">
    <property type="entry name" value="SECYTRNLCASE"/>
</dbReference>
<protein>
    <recommendedName>
        <fullName evidence="9 10">Protein translocase subunit SecY</fullName>
    </recommendedName>
</protein>
<dbReference type="Gene3D" id="1.10.3370.10">
    <property type="entry name" value="SecY subunit domain"/>
    <property type="match status" value="1"/>
</dbReference>
<gene>
    <name evidence="10 14" type="primary">secY</name>
    <name evidence="14" type="ORF">BTSPAZIEG_0342</name>
</gene>
<keyword evidence="4 10" id="KW-0812">Transmembrane</keyword>
<dbReference type="PANTHER" id="PTHR10906">
    <property type="entry name" value="SECY/SEC61-ALPHA FAMILY MEMBER"/>
    <property type="match status" value="1"/>
</dbReference>
<feature type="transmembrane region" description="Helical" evidence="10">
    <location>
        <begin position="216"/>
        <end position="238"/>
    </location>
</feature>
<evidence type="ECO:0000256" key="12">
    <source>
        <dbReference type="RuleBase" id="RU003484"/>
    </source>
</evidence>
<dbReference type="InterPro" id="IPR023201">
    <property type="entry name" value="SecY_dom_sf"/>
</dbReference>
<keyword evidence="6 10" id="KW-1133">Transmembrane helix</keyword>
<organism evidence="14 15">
    <name type="scientific">Buchnera aphidicola subsp. Tuberolachnus salignus</name>
    <dbReference type="NCBI Taxonomy" id="98804"/>
    <lineage>
        <taxon>Bacteria</taxon>
        <taxon>Pseudomonadati</taxon>
        <taxon>Pseudomonadota</taxon>
        <taxon>Gammaproteobacteria</taxon>
        <taxon>Enterobacterales</taxon>
        <taxon>Erwiniaceae</taxon>
        <taxon>Buchnera</taxon>
    </lineage>
</organism>
<evidence type="ECO:0000256" key="8">
    <source>
        <dbReference type="ARBA" id="ARBA00023136"/>
    </source>
</evidence>
<evidence type="ECO:0000313" key="14">
    <source>
        <dbReference type="EMBL" id="CUR53301.1"/>
    </source>
</evidence>
<dbReference type="GO" id="GO:0043952">
    <property type="term" value="P:protein transport by the Sec complex"/>
    <property type="evidence" value="ECO:0007669"/>
    <property type="project" value="UniProtKB-UniRule"/>
</dbReference>
<dbReference type="AlphaFoldDB" id="A0A160SZ29"/>
<reference evidence="15" key="1">
    <citation type="submission" date="2015-10" db="EMBL/GenBank/DDBJ databases">
        <authorList>
            <person name="Manzano-Marin A."/>
            <person name="Manzano-Marin A."/>
        </authorList>
    </citation>
    <scope>NUCLEOTIDE SEQUENCE [LARGE SCALE GENOMIC DNA]</scope>
    <source>
        <strain evidence="15">BTs</strain>
    </source>
</reference>
<evidence type="ECO:0000256" key="7">
    <source>
        <dbReference type="ARBA" id="ARBA00023010"/>
    </source>
</evidence>
<comment type="similarity">
    <text evidence="2 10 13">Belongs to the SecY/SEC61-alpha family.</text>
</comment>
<feature type="transmembrane region" description="Helical" evidence="10">
    <location>
        <begin position="78"/>
        <end position="103"/>
    </location>
</feature>
<proteinExistence type="inferred from homology"/>
<dbReference type="GO" id="GO:0065002">
    <property type="term" value="P:intracellular protein transmembrane transport"/>
    <property type="evidence" value="ECO:0007669"/>
    <property type="project" value="UniProtKB-UniRule"/>
</dbReference>
<feature type="transmembrane region" description="Helical" evidence="10">
    <location>
        <begin position="187"/>
        <end position="204"/>
    </location>
</feature>
<keyword evidence="15" id="KW-1185">Reference proteome</keyword>
<dbReference type="GO" id="GO:0006605">
    <property type="term" value="P:protein targeting"/>
    <property type="evidence" value="ECO:0007669"/>
    <property type="project" value="UniProtKB-UniRule"/>
</dbReference>
<evidence type="ECO:0000256" key="13">
    <source>
        <dbReference type="RuleBase" id="RU004349"/>
    </source>
</evidence>
<dbReference type="Pfam" id="PF00344">
    <property type="entry name" value="SecY"/>
    <property type="match status" value="1"/>
</dbReference>
<comment type="subcellular location">
    <subcellularLocation>
        <location evidence="10">Cell membrane</location>
        <topology evidence="10">Multi-pass membrane protein</topology>
    </subcellularLocation>
    <subcellularLocation>
        <location evidence="1 12">Membrane</location>
        <topology evidence="1 12">Multi-pass membrane protein</topology>
    </subcellularLocation>
</comment>
<dbReference type="PATRIC" id="fig|98804.3.peg.320"/>
<evidence type="ECO:0000256" key="11">
    <source>
        <dbReference type="RuleBase" id="RU000537"/>
    </source>
</evidence>
<dbReference type="HAMAP" id="MF_01465">
    <property type="entry name" value="SecY"/>
    <property type="match status" value="1"/>
</dbReference>
<feature type="transmembrane region" description="Helical" evidence="10">
    <location>
        <begin position="371"/>
        <end position="393"/>
    </location>
</feature>
<feature type="transmembrane region" description="Helical" evidence="10">
    <location>
        <begin position="23"/>
        <end position="44"/>
    </location>
</feature>
<dbReference type="EMBL" id="LN890285">
    <property type="protein sequence ID" value="CUR53301.1"/>
    <property type="molecule type" value="Genomic_DNA"/>
</dbReference>
<dbReference type="InterPro" id="IPR026593">
    <property type="entry name" value="SecY"/>
</dbReference>
<dbReference type="NCBIfam" id="TIGR00967">
    <property type="entry name" value="3a0501s007"/>
    <property type="match status" value="1"/>
</dbReference>
<feature type="transmembrane region" description="Helical" evidence="10">
    <location>
        <begin position="399"/>
        <end position="419"/>
    </location>
</feature>
<evidence type="ECO:0000256" key="10">
    <source>
        <dbReference type="HAMAP-Rule" id="MF_01465"/>
    </source>
</evidence>
<dbReference type="PROSITE" id="PS00756">
    <property type="entry name" value="SECY_2"/>
    <property type="match status" value="1"/>
</dbReference>
<keyword evidence="10" id="KW-1003">Cell membrane</keyword>
<feature type="transmembrane region" description="Helical" evidence="10">
    <location>
        <begin position="275"/>
        <end position="296"/>
    </location>
</feature>
<name>A0A160SZ29_BUCTT</name>
<feature type="transmembrane region" description="Helical" evidence="10">
    <location>
        <begin position="155"/>
        <end position="175"/>
    </location>
</feature>
<evidence type="ECO:0000256" key="3">
    <source>
        <dbReference type="ARBA" id="ARBA00022448"/>
    </source>
</evidence>
<evidence type="ECO:0000256" key="2">
    <source>
        <dbReference type="ARBA" id="ARBA00005751"/>
    </source>
</evidence>
<evidence type="ECO:0000256" key="6">
    <source>
        <dbReference type="ARBA" id="ARBA00022989"/>
    </source>
</evidence>
<dbReference type="OrthoDB" id="9809248at2"/>
<dbReference type="STRING" id="98804.BTSPAZIEG_0342"/>
<dbReference type="GO" id="GO:0005886">
    <property type="term" value="C:plasma membrane"/>
    <property type="evidence" value="ECO:0007669"/>
    <property type="project" value="UniProtKB-SubCell"/>
</dbReference>
<evidence type="ECO:0000313" key="15">
    <source>
        <dbReference type="Proteomes" id="UP000243633"/>
    </source>
</evidence>
<evidence type="ECO:0000256" key="5">
    <source>
        <dbReference type="ARBA" id="ARBA00022927"/>
    </source>
</evidence>
<evidence type="ECO:0000256" key="1">
    <source>
        <dbReference type="ARBA" id="ARBA00004141"/>
    </source>
</evidence>
<keyword evidence="5 10" id="KW-0653">Protein transport</keyword>